<keyword evidence="3" id="KW-1185">Reference proteome</keyword>
<organism evidence="2 3">
    <name type="scientific">Henriciella mobilis</name>
    <dbReference type="NCBI Taxonomy" id="2305467"/>
    <lineage>
        <taxon>Bacteria</taxon>
        <taxon>Pseudomonadati</taxon>
        <taxon>Pseudomonadota</taxon>
        <taxon>Alphaproteobacteria</taxon>
        <taxon>Hyphomonadales</taxon>
        <taxon>Hyphomonadaceae</taxon>
        <taxon>Henriciella</taxon>
    </lineage>
</organism>
<proteinExistence type="predicted"/>
<dbReference type="EMBL" id="QWFX01000013">
    <property type="protein sequence ID" value="RIJ28350.1"/>
    <property type="molecule type" value="Genomic_DNA"/>
</dbReference>
<evidence type="ECO:0000313" key="2">
    <source>
        <dbReference type="EMBL" id="RIJ28350.1"/>
    </source>
</evidence>
<gene>
    <name evidence="2" type="ORF">D1223_13230</name>
</gene>
<feature type="compositionally biased region" description="Low complexity" evidence="1">
    <location>
        <begin position="218"/>
        <end position="230"/>
    </location>
</feature>
<dbReference type="AlphaFoldDB" id="A0A399RA84"/>
<name>A0A399RA84_9PROT</name>
<dbReference type="Proteomes" id="UP000266385">
    <property type="component" value="Unassembled WGS sequence"/>
</dbReference>
<evidence type="ECO:0000313" key="3">
    <source>
        <dbReference type="Proteomes" id="UP000266385"/>
    </source>
</evidence>
<sequence>MLAAACAVILGTGMAGPGPFAAVAQSPQTLSEAAYEALLAEAKAHENPVAYDAALTSILNRSDLSDYQRGKTLFERATRRWKDGMDKLGALDDFEAILAIDANHPFANNAKIEKGWAEDEIIWIEQQHEDLQTIAEWFDGVFSLGRHDEAVARYRKSGISPTPLQVQTMMAFGYICEDRPDAPKLHQFGPERPDLANLHWCGPAAAMPGPDKAPRLLTASAPATGSPAPGDGKNAAARKDEAQPAIAVAGP</sequence>
<comment type="caution">
    <text evidence="2">The sequence shown here is derived from an EMBL/GenBank/DDBJ whole genome shotgun (WGS) entry which is preliminary data.</text>
</comment>
<reference evidence="2 3" key="1">
    <citation type="submission" date="2018-08" db="EMBL/GenBank/DDBJ databases">
        <title>Henriciella mobilis sp. nov., isolated from seawater.</title>
        <authorList>
            <person name="Cheng H."/>
            <person name="Wu Y.-H."/>
            <person name="Xu X.-W."/>
            <person name="Guo L.-L."/>
        </authorList>
    </citation>
    <scope>NUCLEOTIDE SEQUENCE [LARGE SCALE GENOMIC DNA]</scope>
    <source>
        <strain evidence="2 3">JN25</strain>
    </source>
</reference>
<feature type="region of interest" description="Disordered" evidence="1">
    <location>
        <begin position="209"/>
        <end position="251"/>
    </location>
</feature>
<accession>A0A399RA84</accession>
<evidence type="ECO:0000256" key="1">
    <source>
        <dbReference type="SAM" id="MobiDB-lite"/>
    </source>
</evidence>
<protein>
    <submittedName>
        <fullName evidence="2">Uncharacterized protein</fullName>
    </submittedName>
</protein>